<feature type="region of interest" description="Disordered" evidence="1">
    <location>
        <begin position="626"/>
        <end position="1021"/>
    </location>
</feature>
<dbReference type="STRING" id="50990.A0A4Y7QGF4"/>
<keyword evidence="2" id="KW-0812">Transmembrane</keyword>
<feature type="region of interest" description="Disordered" evidence="1">
    <location>
        <begin position="1034"/>
        <end position="1105"/>
    </location>
</feature>
<feature type="compositionally biased region" description="Basic and acidic residues" evidence="1">
    <location>
        <begin position="583"/>
        <end position="592"/>
    </location>
</feature>
<feature type="compositionally biased region" description="Low complexity" evidence="1">
    <location>
        <begin position="395"/>
        <end position="412"/>
    </location>
</feature>
<feature type="compositionally biased region" description="Polar residues" evidence="1">
    <location>
        <begin position="185"/>
        <end position="199"/>
    </location>
</feature>
<feature type="compositionally biased region" description="Basic and acidic residues" evidence="1">
    <location>
        <begin position="526"/>
        <end position="559"/>
    </location>
</feature>
<gene>
    <name evidence="3" type="ORF">BD410DRAFT_836840</name>
</gene>
<evidence type="ECO:0000313" key="4">
    <source>
        <dbReference type="Proteomes" id="UP000294933"/>
    </source>
</evidence>
<keyword evidence="2" id="KW-1133">Transmembrane helix</keyword>
<feature type="compositionally biased region" description="Low complexity" evidence="1">
    <location>
        <begin position="639"/>
        <end position="654"/>
    </location>
</feature>
<feature type="compositionally biased region" description="Basic and acidic residues" evidence="1">
    <location>
        <begin position="124"/>
        <end position="141"/>
    </location>
</feature>
<organism evidence="3 4">
    <name type="scientific">Rickenella mellea</name>
    <dbReference type="NCBI Taxonomy" id="50990"/>
    <lineage>
        <taxon>Eukaryota</taxon>
        <taxon>Fungi</taxon>
        <taxon>Dikarya</taxon>
        <taxon>Basidiomycota</taxon>
        <taxon>Agaricomycotina</taxon>
        <taxon>Agaricomycetes</taxon>
        <taxon>Hymenochaetales</taxon>
        <taxon>Rickenellaceae</taxon>
        <taxon>Rickenella</taxon>
    </lineage>
</organism>
<dbReference type="Proteomes" id="UP000294933">
    <property type="component" value="Unassembled WGS sequence"/>
</dbReference>
<feature type="region of interest" description="Disordered" evidence="1">
    <location>
        <begin position="438"/>
        <end position="604"/>
    </location>
</feature>
<feature type="compositionally biased region" description="Low complexity" evidence="1">
    <location>
        <begin position="342"/>
        <end position="351"/>
    </location>
</feature>
<accession>A0A4Y7QGF4</accession>
<proteinExistence type="predicted"/>
<feature type="region of interest" description="Disordered" evidence="1">
    <location>
        <begin position="284"/>
        <end position="418"/>
    </location>
</feature>
<feature type="compositionally biased region" description="Pro residues" evidence="1">
    <location>
        <begin position="844"/>
        <end position="855"/>
    </location>
</feature>
<dbReference type="OrthoDB" id="3230534at2759"/>
<keyword evidence="2" id="KW-0472">Membrane</keyword>
<feature type="compositionally biased region" description="Polar residues" evidence="1">
    <location>
        <begin position="868"/>
        <end position="882"/>
    </location>
</feature>
<feature type="compositionally biased region" description="Basic and acidic residues" evidence="1">
    <location>
        <begin position="55"/>
        <end position="64"/>
    </location>
</feature>
<feature type="compositionally biased region" description="Polar residues" evidence="1">
    <location>
        <begin position="112"/>
        <end position="121"/>
    </location>
</feature>
<feature type="compositionally biased region" description="Pro residues" evidence="1">
    <location>
        <begin position="810"/>
        <end position="819"/>
    </location>
</feature>
<keyword evidence="4" id="KW-1185">Reference proteome</keyword>
<reference evidence="3 4" key="1">
    <citation type="submission" date="2018-06" db="EMBL/GenBank/DDBJ databases">
        <title>A transcriptomic atlas of mushroom development highlights an independent origin of complex multicellularity.</title>
        <authorList>
            <consortium name="DOE Joint Genome Institute"/>
            <person name="Krizsan K."/>
            <person name="Almasi E."/>
            <person name="Merenyi Z."/>
            <person name="Sahu N."/>
            <person name="Viragh M."/>
            <person name="Koszo T."/>
            <person name="Mondo S."/>
            <person name="Kiss B."/>
            <person name="Balint B."/>
            <person name="Kues U."/>
            <person name="Barry K."/>
            <person name="Hegedus J.C."/>
            <person name="Henrissat B."/>
            <person name="Johnson J."/>
            <person name="Lipzen A."/>
            <person name="Ohm R."/>
            <person name="Nagy I."/>
            <person name="Pangilinan J."/>
            <person name="Yan J."/>
            <person name="Xiong Y."/>
            <person name="Grigoriev I.V."/>
            <person name="Hibbett D.S."/>
            <person name="Nagy L.G."/>
        </authorList>
    </citation>
    <scope>NUCLEOTIDE SEQUENCE [LARGE SCALE GENOMIC DNA]</scope>
    <source>
        <strain evidence="3 4">SZMC22713</strain>
    </source>
</reference>
<feature type="compositionally biased region" description="Polar residues" evidence="1">
    <location>
        <begin position="296"/>
        <end position="310"/>
    </location>
</feature>
<feature type="region of interest" description="Disordered" evidence="1">
    <location>
        <begin position="1"/>
        <end position="199"/>
    </location>
</feature>
<dbReference type="VEuPathDB" id="FungiDB:BD410DRAFT_836840"/>
<feature type="compositionally biased region" description="Basic and acidic residues" evidence="1">
    <location>
        <begin position="352"/>
        <end position="372"/>
    </location>
</feature>
<name>A0A4Y7QGF4_9AGAM</name>
<feature type="compositionally biased region" description="Basic and acidic residues" evidence="1">
    <location>
        <begin position="1043"/>
        <end position="1057"/>
    </location>
</feature>
<feature type="compositionally biased region" description="Polar residues" evidence="1">
    <location>
        <begin position="970"/>
        <end position="998"/>
    </location>
</feature>
<evidence type="ECO:0000256" key="2">
    <source>
        <dbReference type="SAM" id="Phobius"/>
    </source>
</evidence>
<protein>
    <submittedName>
        <fullName evidence="3">Uncharacterized protein</fullName>
    </submittedName>
</protein>
<evidence type="ECO:0000313" key="3">
    <source>
        <dbReference type="EMBL" id="TDL26192.1"/>
    </source>
</evidence>
<feature type="region of interest" description="Disordered" evidence="1">
    <location>
        <begin position="234"/>
        <end position="253"/>
    </location>
</feature>
<sequence>MEHSAISQQQLPPPRLRLTRQNMSSASGISTRPTDLTVEDGHEQDEDDASTPRRPLLDLARDQPESAEATPVADTPAARLRALLSRVPNSATPKPSAPPPPSELESDFDTPHGSSSGNKTPHVSARESLKELFSRAMREGGDSPVKGRNLLRRRRNSIGSSGVEESPRKSRVKRMSMSDEEAERMTNNTSQNSVRSSSAATFDSLRARLSNVNTIFGSSQHEYNSIDKETQLNDISLPSGTASPPAATSTPLRQSISQFPSQFSGSNLLNEDSDMQRNVRDVEIESSVDIPPSRPRTMSTPHQASTSKAGPSSVRHMGRTDSQSRTNLVRHGSADTTDEMSSRASSSQSAADYKERVKDRDQDPNREREKAWNRPTSILSRHHSGTRSPVANRNGSGLTRRGSSASLLSSDGDGNGHMSNAIAAIQHRKGKEREHEIVNHEHPNGRPNLSRAQSAQTPKHPPHGERTRTLSQPTRPGSSPSQPLVSGSPAVRERKLSHRRSSSSLSVGHNGVARASSPASSLASHESLDEFEREKQHERERNWNSARPKWELTSDDGHEHHHHLTRGASPLPDGHNHHHHHSRNESPNEKRNGHVNGPHKHSITEGKLAEWSASVANASNSIISHLHSSRETRPRSPHHSTTSTTPPTNPNKSSGSASRFGWSFPRSKSPLPPLEEDHNPSRVNGHQRMPSSPSPAPRPEHTSAAAGSPSHIPVRRRNLSETAPGSPGGEHRKGHKRSTTELSESVGGIPPSPSKPFYESTANYAEPQHEASTSAGAQPGPSGNGIQNPPPPQENNPFDDSFSSSIPRSFSPPPSPPASRPSSSVSTPKRNSTMASMKMEFQTPSPPKGLPPLPGTPSSAGDEESDRTPVSTPKMGTQTNGIENMKTPRPPGAWSTPFTTPMPERASSLPLQKNPSNVYLGMRPDTPPASLSRATSMTMQTPAPPGAWASPSGRRKALKVRFDDDPSAQDLPQNTGGDPSNEQFTSVDAVPTGTNQADRGTHERSPSPPRPAPRTPRRSPGIRVLDAFGNELSAAQEEPESFSESKDEEKSSPERLVVESPSRRKSKIRVLDAMGREIPDEGLLSQTEDSRITSDATDGESHELDKTQAKDLLQRTIADLRNDLVAIDRVPEVVNVDNSRLTTLYEASRQARAERTKIDQQMQLSNEELVREAGFRSKSLAVRRPVWANRMFFLFTITVQVVLILIIVSQLRAHHMFLTTYYDPFYPELHHHVTRPELVRVAMDNPATSSTVPLGWGLRSLMFSLWERTLSALAPLSHGLFSDKASHEPLFYPT</sequence>
<feature type="compositionally biased region" description="Low complexity" evidence="1">
    <location>
        <begin position="502"/>
        <end position="525"/>
    </location>
</feature>
<feature type="compositionally biased region" description="Polar residues" evidence="1">
    <location>
        <begin position="932"/>
        <end position="941"/>
    </location>
</feature>
<feature type="transmembrane region" description="Helical" evidence="2">
    <location>
        <begin position="1187"/>
        <end position="1208"/>
    </location>
</feature>
<evidence type="ECO:0000256" key="1">
    <source>
        <dbReference type="SAM" id="MobiDB-lite"/>
    </source>
</evidence>
<feature type="compositionally biased region" description="Polar residues" evidence="1">
    <location>
        <begin position="1"/>
        <end position="10"/>
    </location>
</feature>
<feature type="compositionally biased region" description="Polar residues" evidence="1">
    <location>
        <begin position="469"/>
        <end position="485"/>
    </location>
</feature>
<feature type="compositionally biased region" description="Low complexity" evidence="1">
    <location>
        <begin position="778"/>
        <end position="787"/>
    </location>
</feature>
<dbReference type="EMBL" id="ML170162">
    <property type="protein sequence ID" value="TDL26192.1"/>
    <property type="molecule type" value="Genomic_DNA"/>
</dbReference>
<feature type="compositionally biased region" description="Polar residues" evidence="1">
    <location>
        <begin position="19"/>
        <end position="34"/>
    </location>
</feature>